<name>A0A9P6CRM0_9AGAR</name>
<comment type="caution">
    <text evidence="1">The sequence shown here is derived from an EMBL/GenBank/DDBJ whole genome shotgun (WGS) entry which is preliminary data.</text>
</comment>
<evidence type="ECO:0000313" key="1">
    <source>
        <dbReference type="EMBL" id="KAF9471265.1"/>
    </source>
</evidence>
<proteinExistence type="predicted"/>
<gene>
    <name evidence="1" type="ORF">BDN70DRAFT_586815</name>
</gene>
<sequence length="177" mass="20238">MDDSLGRHISPLIFLYPLTASLRQSLSFTAVQTYARPLPCDLLPRRRSRRPDRMYARLAICTFERPIRPRLCNSTLTSQLQRSYCTVAGLDVQCEDVDRCPATAMYFKRMPTIRPTPTTNANDGRLPCFNKQRGITPAHTKHHDAAAQKHYHTNDSTAYISFAHIQSHCSFSIELRN</sequence>
<reference evidence="1" key="1">
    <citation type="submission" date="2020-11" db="EMBL/GenBank/DDBJ databases">
        <authorList>
            <consortium name="DOE Joint Genome Institute"/>
            <person name="Ahrendt S."/>
            <person name="Riley R."/>
            <person name="Andreopoulos W."/>
            <person name="Labutti K."/>
            <person name="Pangilinan J."/>
            <person name="Ruiz-Duenas F.J."/>
            <person name="Barrasa J.M."/>
            <person name="Sanchez-Garcia M."/>
            <person name="Camarero S."/>
            <person name="Miyauchi S."/>
            <person name="Serrano A."/>
            <person name="Linde D."/>
            <person name="Babiker R."/>
            <person name="Drula E."/>
            <person name="Ayuso-Fernandez I."/>
            <person name="Pacheco R."/>
            <person name="Padilla G."/>
            <person name="Ferreira P."/>
            <person name="Barriuso J."/>
            <person name="Kellner H."/>
            <person name="Castanera R."/>
            <person name="Alfaro M."/>
            <person name="Ramirez L."/>
            <person name="Pisabarro A.G."/>
            <person name="Kuo A."/>
            <person name="Tritt A."/>
            <person name="Lipzen A."/>
            <person name="He G."/>
            <person name="Yan M."/>
            <person name="Ng V."/>
            <person name="Cullen D."/>
            <person name="Martin F."/>
            <person name="Rosso M.-N."/>
            <person name="Henrissat B."/>
            <person name="Hibbett D."/>
            <person name="Martinez A.T."/>
            <person name="Grigoriev I.V."/>
        </authorList>
    </citation>
    <scope>NUCLEOTIDE SEQUENCE</scope>
    <source>
        <strain evidence="1">CIRM-BRFM 674</strain>
    </source>
</reference>
<accession>A0A9P6CRM0</accession>
<dbReference type="EMBL" id="MU155722">
    <property type="protein sequence ID" value="KAF9471265.1"/>
    <property type="molecule type" value="Genomic_DNA"/>
</dbReference>
<dbReference type="AlphaFoldDB" id="A0A9P6CRM0"/>
<organism evidence="1 2">
    <name type="scientific">Pholiota conissans</name>
    <dbReference type="NCBI Taxonomy" id="109636"/>
    <lineage>
        <taxon>Eukaryota</taxon>
        <taxon>Fungi</taxon>
        <taxon>Dikarya</taxon>
        <taxon>Basidiomycota</taxon>
        <taxon>Agaricomycotina</taxon>
        <taxon>Agaricomycetes</taxon>
        <taxon>Agaricomycetidae</taxon>
        <taxon>Agaricales</taxon>
        <taxon>Agaricineae</taxon>
        <taxon>Strophariaceae</taxon>
        <taxon>Pholiota</taxon>
    </lineage>
</organism>
<evidence type="ECO:0000313" key="2">
    <source>
        <dbReference type="Proteomes" id="UP000807469"/>
    </source>
</evidence>
<protein>
    <submittedName>
        <fullName evidence="1">Uncharacterized protein</fullName>
    </submittedName>
</protein>
<dbReference type="Proteomes" id="UP000807469">
    <property type="component" value="Unassembled WGS sequence"/>
</dbReference>
<keyword evidence="2" id="KW-1185">Reference proteome</keyword>